<sequence length="655" mass="75518">MKKLITLSTLLFICLFTHGQEIKEVSRNWSAFSQSVEVSTNSERKFKVVAHVKVETEDPKAKAGIWARVDNKPDQGRGFFDNMGNRPIKSNSWNSYTVQGILNDKSEKLVFGGLFYNNGTFFYDKFELYIEDDQGEFQQVDIKNAGFETEITDRIIPMWIRSNDKGVITLAKEFTFTSSTDSVDGSYSLAIKGEGISKSTGSMESFFPNIGIIITIVLILLFILPLITYVSSTDNEKWSIWSRIGFRFSFIYFLLFIFFQNNGAYPFFYYLEQKPIELMQKFVPWIGEHILGIPFKLSTGPNGSGDTSYDYLLVFLFFLAAFVGTLVWSAIDKKRSNYKFLYYWLTTALRYYVGLMLISYGLIKVIQLQFSAPSFYRLLQPYGESSPMGLAWTFLGFSEGYNLFMGIAEVLAGLLLFRRTTTFGALITLMTAMNVMAVNYFYDIPVKIISTHLVIITLFLLFRDLRKVMEFLVTNKQVEKLTIITQPKLKKSIRISLQVFKGLVIAYAFGYGFYDALESRELYGRDLPKPPLHGVYEVTNFVVNGDTLTDYRSDKRWKNIRIEREGSVQIEKMSKKRENFSIKIDSLVDGKIKFIPSSGDVDSFDFYYTKTKNTLDFNFIHKNDTIHGQTTKMGEDKFLLVNRGFNWINERPYNR</sequence>
<evidence type="ECO:0000256" key="2">
    <source>
        <dbReference type="SAM" id="SignalP"/>
    </source>
</evidence>
<accession>A0ABP3UKA8</accession>
<dbReference type="RefSeq" id="WP_343914653.1">
    <property type="nucleotide sequence ID" value="NZ_BAAAGE010000007.1"/>
</dbReference>
<feature type="transmembrane region" description="Helical" evidence="1">
    <location>
        <begin position="250"/>
        <end position="271"/>
    </location>
</feature>
<proteinExistence type="predicted"/>
<name>A0ABP3UKA8_9FLAO</name>
<organism evidence="3 4">
    <name type="scientific">Aquimarina litoralis</name>
    <dbReference type="NCBI Taxonomy" id="584605"/>
    <lineage>
        <taxon>Bacteria</taxon>
        <taxon>Pseudomonadati</taxon>
        <taxon>Bacteroidota</taxon>
        <taxon>Flavobacteriia</taxon>
        <taxon>Flavobacteriales</taxon>
        <taxon>Flavobacteriaceae</taxon>
        <taxon>Aquimarina</taxon>
    </lineage>
</organism>
<feature type="transmembrane region" description="Helical" evidence="1">
    <location>
        <begin position="311"/>
        <end position="331"/>
    </location>
</feature>
<keyword evidence="1" id="KW-0812">Transmembrane</keyword>
<feature type="signal peptide" evidence="2">
    <location>
        <begin position="1"/>
        <end position="19"/>
    </location>
</feature>
<evidence type="ECO:0000256" key="1">
    <source>
        <dbReference type="SAM" id="Phobius"/>
    </source>
</evidence>
<protein>
    <recommendedName>
        <fullName evidence="5">DoxX family protein</fullName>
    </recommendedName>
</protein>
<evidence type="ECO:0008006" key="5">
    <source>
        <dbReference type="Google" id="ProtNLM"/>
    </source>
</evidence>
<evidence type="ECO:0000313" key="3">
    <source>
        <dbReference type="EMBL" id="GAA0732905.1"/>
    </source>
</evidence>
<feature type="transmembrane region" description="Helical" evidence="1">
    <location>
        <begin position="448"/>
        <end position="465"/>
    </location>
</feature>
<keyword evidence="4" id="KW-1185">Reference proteome</keyword>
<keyword evidence="1" id="KW-1133">Transmembrane helix</keyword>
<evidence type="ECO:0000313" key="4">
    <source>
        <dbReference type="Proteomes" id="UP001501758"/>
    </source>
</evidence>
<keyword evidence="2" id="KW-0732">Signal</keyword>
<feature type="chain" id="PRO_5047279727" description="DoxX family protein" evidence="2">
    <location>
        <begin position="20"/>
        <end position="655"/>
    </location>
</feature>
<gene>
    <name evidence="3" type="ORF">GCM10009430_46530</name>
</gene>
<feature type="transmembrane region" description="Helical" evidence="1">
    <location>
        <begin position="390"/>
        <end position="416"/>
    </location>
</feature>
<feature type="transmembrane region" description="Helical" evidence="1">
    <location>
        <begin position="351"/>
        <end position="370"/>
    </location>
</feature>
<keyword evidence="1" id="KW-0472">Membrane</keyword>
<dbReference type="Proteomes" id="UP001501758">
    <property type="component" value="Unassembled WGS sequence"/>
</dbReference>
<dbReference type="EMBL" id="BAAAGE010000007">
    <property type="protein sequence ID" value="GAA0732905.1"/>
    <property type="molecule type" value="Genomic_DNA"/>
</dbReference>
<reference evidence="4" key="1">
    <citation type="journal article" date="2019" name="Int. J. Syst. Evol. Microbiol.">
        <title>The Global Catalogue of Microorganisms (GCM) 10K type strain sequencing project: providing services to taxonomists for standard genome sequencing and annotation.</title>
        <authorList>
            <consortium name="The Broad Institute Genomics Platform"/>
            <consortium name="The Broad Institute Genome Sequencing Center for Infectious Disease"/>
            <person name="Wu L."/>
            <person name="Ma J."/>
        </authorList>
    </citation>
    <scope>NUCLEOTIDE SEQUENCE [LARGE SCALE GENOMIC DNA]</scope>
    <source>
        <strain evidence="4">JCM 15974</strain>
    </source>
</reference>
<comment type="caution">
    <text evidence="3">The sequence shown here is derived from an EMBL/GenBank/DDBJ whole genome shotgun (WGS) entry which is preliminary data.</text>
</comment>
<feature type="transmembrane region" description="Helical" evidence="1">
    <location>
        <begin position="206"/>
        <end position="230"/>
    </location>
</feature>